<comment type="caution">
    <text evidence="1">The sequence shown here is derived from an EMBL/GenBank/DDBJ whole genome shotgun (WGS) entry which is preliminary data.</text>
</comment>
<dbReference type="Proteomes" id="UP000761534">
    <property type="component" value="Unassembled WGS sequence"/>
</dbReference>
<reference evidence="1" key="1">
    <citation type="journal article" date="2019" name="G3 (Bethesda)">
        <title>Genome Assemblies of Two Rare Opportunistic Yeast Pathogens: Diutina rugosa (syn. Candida rugosa) and Trichomonascus ciferrii (syn. Candida ciferrii).</title>
        <authorList>
            <person name="Mixao V."/>
            <person name="Saus E."/>
            <person name="Hansen A.P."/>
            <person name="Lass-Florl C."/>
            <person name="Gabaldon T."/>
        </authorList>
    </citation>
    <scope>NUCLEOTIDE SEQUENCE</scope>
    <source>
        <strain evidence="1">CBS 4856</strain>
    </source>
</reference>
<keyword evidence="2" id="KW-1185">Reference proteome</keyword>
<evidence type="ECO:0000313" key="2">
    <source>
        <dbReference type="Proteomes" id="UP000761534"/>
    </source>
</evidence>
<organism evidence="1 2">
    <name type="scientific">Trichomonascus ciferrii</name>
    <dbReference type="NCBI Taxonomy" id="44093"/>
    <lineage>
        <taxon>Eukaryota</taxon>
        <taxon>Fungi</taxon>
        <taxon>Dikarya</taxon>
        <taxon>Ascomycota</taxon>
        <taxon>Saccharomycotina</taxon>
        <taxon>Dipodascomycetes</taxon>
        <taxon>Dipodascales</taxon>
        <taxon>Trichomonascaceae</taxon>
        <taxon>Trichomonascus</taxon>
        <taxon>Trichomonascus ciferrii complex</taxon>
    </lineage>
</organism>
<dbReference type="VEuPathDB" id="FungiDB:TRICI_001091"/>
<sequence>MPDARRDNSGGNRDTAHGFASHDFVGLKQLYKVFRRYTMPEWPQAIRGIRHRRSWLINALTELVELQKGHGAAPTNLGRHIIRSAFEDRQPTPESLSHIYEDLSTDECSRLFRLAEPDEVEIDFRSGVPGFGRGARTISFRISSLIGFDTGRNAGSSIVLNEAFLKSLFEDGVCIGKVTTGRRVRIDHLNTIGIVCGAY</sequence>
<dbReference type="AlphaFoldDB" id="A0A642VCL6"/>
<name>A0A642VCL6_9ASCO</name>
<dbReference type="EMBL" id="SWFS01000083">
    <property type="protein sequence ID" value="KAA8916735.1"/>
    <property type="molecule type" value="Genomic_DNA"/>
</dbReference>
<gene>
    <name evidence="1" type="ORF">TRICI_001091</name>
</gene>
<protein>
    <submittedName>
        <fullName evidence="1">Uncharacterized protein</fullName>
    </submittedName>
</protein>
<accession>A0A642VCL6</accession>
<proteinExistence type="predicted"/>
<evidence type="ECO:0000313" key="1">
    <source>
        <dbReference type="EMBL" id="KAA8916735.1"/>
    </source>
</evidence>